<dbReference type="InterPro" id="IPR036108">
    <property type="entry name" value="4pyrrol_syn_uPrphyn_synt_sf"/>
</dbReference>
<dbReference type="Proteomes" id="UP001172778">
    <property type="component" value="Unassembled WGS sequence"/>
</dbReference>
<protein>
    <submittedName>
        <fullName evidence="4">Fused uroporphyrinogen-III synthase HemD/membrane protein HemX</fullName>
        <ecNumber evidence="4">2.1.1.107</ecNumber>
        <ecNumber evidence="4">4.2.1.75</ecNumber>
    </submittedName>
</protein>
<organism evidence="4 5">
    <name type="scientific">Parachitinimonas caeni</name>
    <dbReference type="NCBI Taxonomy" id="3031301"/>
    <lineage>
        <taxon>Bacteria</taxon>
        <taxon>Pseudomonadati</taxon>
        <taxon>Pseudomonadota</taxon>
        <taxon>Betaproteobacteria</taxon>
        <taxon>Neisseriales</taxon>
        <taxon>Chitinibacteraceae</taxon>
        <taxon>Parachitinimonas</taxon>
    </lineage>
</organism>
<keyword evidence="4" id="KW-0456">Lyase</keyword>
<dbReference type="RefSeq" id="WP_284100397.1">
    <property type="nucleotide sequence ID" value="NZ_JARRAF010000007.1"/>
</dbReference>
<dbReference type="EC" id="2.1.1.107" evidence="4"/>
<dbReference type="SUPFAM" id="SSF69618">
    <property type="entry name" value="HemD-like"/>
    <property type="match status" value="1"/>
</dbReference>
<keyword evidence="1" id="KW-0175">Coiled coil</keyword>
<sequence>MPAPTELPLTHRRFLVTRPAAQAEHLAGLIRAAGGQAIILPMIEIAATEAPAALDSALARLEEFDFAVFVSTNAIAEVGRKLPDVWPANVVAAVVGPASAEAARELGIGGVIEPTERFDSEGLLARPELADMKNKKVVVFRGNGGRELIVEELSARGAIVEVVEAYRRLPPKVTAAELEAALSDGCDGIIVTSSESVRNLYQISNDHTRPQLCAALTFAPHSKVADTARDCGAGRVVLTAAGDAGIVATLEEFFAAPDIETAVSGPDLPPVTLPAPALSLDKVSSTDTSATDSPHSYAPPPPRFDKPADEAKAQPTADKLSRRRVQLPLYVAAGAVVLSAGLSVWHHRNQTDLRLETGTQLNQVRKSIADGQATAGMHENRERALEARIAALESRLAESQSQQVALEAMYRDLTGDREDAVLADAEQTLQLANQQLQLAGNVSLALTALYGLDERLQGFGKPNFIALRKALAHDIDALRRLPYVDTVGLAAKIDTLAGTIDALPLQIDLRSEGGEPPSSIAADASFWQRLKADVARELHQIIKIRHMDKPDAMLMTPEQNFSLRQHVKLRLLNARVALLQRDETSYQADIKAAERYLKQFFDGRAQSTQATLAGIKTLRETKLVVEYPNLADSLAAVRDSRPKSGGNQ</sequence>
<dbReference type="Pfam" id="PF04375">
    <property type="entry name" value="HemX"/>
    <property type="match status" value="1"/>
</dbReference>
<evidence type="ECO:0000259" key="3">
    <source>
        <dbReference type="Pfam" id="PF02602"/>
    </source>
</evidence>
<name>A0ABT7DVK3_9NEIS</name>
<dbReference type="PANTHER" id="PTHR38043">
    <property type="entry name" value="PROTEIN HEMX"/>
    <property type="match status" value="1"/>
</dbReference>
<dbReference type="Gene3D" id="3.40.50.10090">
    <property type="match status" value="2"/>
</dbReference>
<dbReference type="InterPro" id="IPR007470">
    <property type="entry name" value="HemX"/>
</dbReference>
<dbReference type="GO" id="GO:0004852">
    <property type="term" value="F:uroporphyrinogen-III synthase activity"/>
    <property type="evidence" value="ECO:0007669"/>
    <property type="project" value="UniProtKB-EC"/>
</dbReference>
<feature type="coiled-coil region" evidence="1">
    <location>
        <begin position="375"/>
        <end position="442"/>
    </location>
</feature>
<reference evidence="4" key="1">
    <citation type="submission" date="2023-03" db="EMBL/GenBank/DDBJ databases">
        <title>Chitinimonas shenzhenensis gen. nov., sp. nov., a novel member of family Burkholderiaceae isolated from activated sludge collected in Shen Zhen, China.</title>
        <authorList>
            <person name="Wang X."/>
        </authorList>
    </citation>
    <scope>NUCLEOTIDE SEQUENCE</scope>
    <source>
        <strain evidence="4">DQS-5</strain>
    </source>
</reference>
<feature type="compositionally biased region" description="Polar residues" evidence="2">
    <location>
        <begin position="282"/>
        <end position="294"/>
    </location>
</feature>
<feature type="compositionally biased region" description="Basic and acidic residues" evidence="2">
    <location>
        <begin position="303"/>
        <end position="312"/>
    </location>
</feature>
<evidence type="ECO:0000256" key="1">
    <source>
        <dbReference type="SAM" id="Coils"/>
    </source>
</evidence>
<dbReference type="EC" id="4.2.1.75" evidence="4"/>
<accession>A0ABT7DVK3</accession>
<dbReference type="PANTHER" id="PTHR38043:SF1">
    <property type="entry name" value="PROTEIN HEMX"/>
    <property type="match status" value="1"/>
</dbReference>
<keyword evidence="5" id="KW-1185">Reference proteome</keyword>
<evidence type="ECO:0000256" key="2">
    <source>
        <dbReference type="SAM" id="MobiDB-lite"/>
    </source>
</evidence>
<feature type="domain" description="Tetrapyrrole biosynthesis uroporphyrinogen III synthase" evidence="3">
    <location>
        <begin position="25"/>
        <end position="237"/>
    </location>
</feature>
<dbReference type="InterPro" id="IPR003754">
    <property type="entry name" value="4pyrrol_synth_uPrphyn_synth"/>
</dbReference>
<evidence type="ECO:0000313" key="4">
    <source>
        <dbReference type="EMBL" id="MDK2124095.1"/>
    </source>
</evidence>
<dbReference type="Pfam" id="PF02602">
    <property type="entry name" value="HEM4"/>
    <property type="match status" value="1"/>
</dbReference>
<proteinExistence type="predicted"/>
<gene>
    <name evidence="4" type="primary">hemDX</name>
    <name evidence="4" type="ORF">PZA18_08555</name>
</gene>
<dbReference type="GO" id="GO:0004851">
    <property type="term" value="F:uroporphyrin-III C-methyltransferase activity"/>
    <property type="evidence" value="ECO:0007669"/>
    <property type="project" value="UniProtKB-EC"/>
</dbReference>
<dbReference type="GO" id="GO:0032259">
    <property type="term" value="P:methylation"/>
    <property type="evidence" value="ECO:0007669"/>
    <property type="project" value="UniProtKB-KW"/>
</dbReference>
<keyword evidence="4" id="KW-0808">Transferase</keyword>
<feature type="region of interest" description="Disordered" evidence="2">
    <location>
        <begin position="282"/>
        <end position="320"/>
    </location>
</feature>
<evidence type="ECO:0000313" key="5">
    <source>
        <dbReference type="Proteomes" id="UP001172778"/>
    </source>
</evidence>
<comment type="caution">
    <text evidence="4">The sequence shown here is derived from an EMBL/GenBank/DDBJ whole genome shotgun (WGS) entry which is preliminary data.</text>
</comment>
<dbReference type="NCBIfam" id="NF005411">
    <property type="entry name" value="PRK06975.1"/>
    <property type="match status" value="1"/>
</dbReference>
<dbReference type="EMBL" id="JARRAF010000007">
    <property type="protein sequence ID" value="MDK2124095.1"/>
    <property type="molecule type" value="Genomic_DNA"/>
</dbReference>
<dbReference type="CDD" id="cd06578">
    <property type="entry name" value="HemD"/>
    <property type="match status" value="1"/>
</dbReference>
<keyword evidence="4" id="KW-0489">Methyltransferase</keyword>